<dbReference type="EMBL" id="JBBXJM010000005">
    <property type="protein sequence ID" value="KAL1406865.1"/>
    <property type="molecule type" value="Genomic_DNA"/>
</dbReference>
<proteinExistence type="predicted"/>
<keyword evidence="1" id="KW-0862">Zinc</keyword>
<dbReference type="Proteomes" id="UP001565368">
    <property type="component" value="Unassembled WGS sequence"/>
</dbReference>
<dbReference type="InterPro" id="IPR039903">
    <property type="entry name" value="Zswim2"/>
</dbReference>
<name>A0ABR3PWU5_9TREE</name>
<dbReference type="Pfam" id="PF04434">
    <property type="entry name" value="SWIM"/>
    <property type="match status" value="1"/>
</dbReference>
<evidence type="ECO:0000313" key="3">
    <source>
        <dbReference type="EMBL" id="KAL1406865.1"/>
    </source>
</evidence>
<dbReference type="PANTHER" id="PTHR21540">
    <property type="entry name" value="RING FINGER AND SWIM DOMAIN-CONTAINING PROTEIN 2"/>
    <property type="match status" value="1"/>
</dbReference>
<reference evidence="3 4" key="1">
    <citation type="submission" date="2023-08" db="EMBL/GenBank/DDBJ databases">
        <title>Annotated Genome Sequence of Vanrija albida AlHP1.</title>
        <authorList>
            <person name="Herzog R."/>
        </authorList>
    </citation>
    <scope>NUCLEOTIDE SEQUENCE [LARGE SCALE GENOMIC DNA]</scope>
    <source>
        <strain evidence="3 4">AlHP1</strain>
    </source>
</reference>
<dbReference type="PROSITE" id="PS50966">
    <property type="entry name" value="ZF_SWIM"/>
    <property type="match status" value="1"/>
</dbReference>
<dbReference type="Gene3D" id="3.30.40.10">
    <property type="entry name" value="Zinc/RING finger domain, C3HC4 (zinc finger)"/>
    <property type="match status" value="1"/>
</dbReference>
<evidence type="ECO:0000259" key="2">
    <source>
        <dbReference type="PROSITE" id="PS50966"/>
    </source>
</evidence>
<keyword evidence="1" id="KW-0479">Metal-binding</keyword>
<accession>A0ABR3PWU5</accession>
<dbReference type="RefSeq" id="XP_069206809.1">
    <property type="nucleotide sequence ID" value="XM_069354738.1"/>
</dbReference>
<gene>
    <name evidence="3" type="ORF">Q8F55_006274</name>
</gene>
<comment type="caution">
    <text evidence="3">The sequence shown here is derived from an EMBL/GenBank/DDBJ whole genome shotgun (WGS) entry which is preliminary data.</text>
</comment>
<organism evidence="3 4">
    <name type="scientific">Vanrija albida</name>
    <dbReference type="NCBI Taxonomy" id="181172"/>
    <lineage>
        <taxon>Eukaryota</taxon>
        <taxon>Fungi</taxon>
        <taxon>Dikarya</taxon>
        <taxon>Basidiomycota</taxon>
        <taxon>Agaricomycotina</taxon>
        <taxon>Tremellomycetes</taxon>
        <taxon>Trichosporonales</taxon>
        <taxon>Trichosporonaceae</taxon>
        <taxon>Vanrija</taxon>
    </lineage>
</organism>
<protein>
    <recommendedName>
        <fullName evidence="2">SWIM-type domain-containing protein</fullName>
    </recommendedName>
</protein>
<dbReference type="InterPro" id="IPR013083">
    <property type="entry name" value="Znf_RING/FYVE/PHD"/>
</dbReference>
<dbReference type="InterPro" id="IPR007527">
    <property type="entry name" value="Znf_SWIM"/>
</dbReference>
<feature type="domain" description="SWIM-type" evidence="2">
    <location>
        <begin position="29"/>
        <end position="62"/>
    </location>
</feature>
<sequence>MFMIDRQDTSSQHDLSSVFKVLGSTGNVYTVEIAQLPSCDCPDFAKGNAPCKHIIFIFLKVLKVDVSSAVWYQRALLQRSELRAVMDAAPSTSGVSVSSKVRTAFLKASGVEVEEDETQETTAEENGKRLNSIGEDCPVCFEEMTAAEHDAGGLVFDLSEGGCGKPLHAQCFAMWSQTAKSKSTPVSCVWCRSKWQTAPAPNAAAGVEYSSGGYINLAELAGVSRERDTSSYYRGINWKKRYRGYD</sequence>
<dbReference type="SUPFAM" id="SSF57850">
    <property type="entry name" value="RING/U-box"/>
    <property type="match status" value="1"/>
</dbReference>
<dbReference type="PANTHER" id="PTHR21540:SF0">
    <property type="entry name" value="PHD FAMILY PROTEIN"/>
    <property type="match status" value="1"/>
</dbReference>
<evidence type="ECO:0000313" key="4">
    <source>
        <dbReference type="Proteomes" id="UP001565368"/>
    </source>
</evidence>
<keyword evidence="1" id="KW-0863">Zinc-finger</keyword>
<evidence type="ECO:0000256" key="1">
    <source>
        <dbReference type="PROSITE-ProRule" id="PRU00325"/>
    </source>
</evidence>
<dbReference type="GeneID" id="95987317"/>
<keyword evidence="4" id="KW-1185">Reference proteome</keyword>